<gene>
    <name evidence="3" type="ORF">QVZ43_03725</name>
</gene>
<proteinExistence type="predicted"/>
<evidence type="ECO:0000313" key="3">
    <source>
        <dbReference type="EMBL" id="MDO3720818.1"/>
    </source>
</evidence>
<dbReference type="EMBL" id="JAUMIS010000001">
    <property type="protein sequence ID" value="MDO3720818.1"/>
    <property type="molecule type" value="Genomic_DNA"/>
</dbReference>
<evidence type="ECO:0000313" key="4">
    <source>
        <dbReference type="Proteomes" id="UP001168640"/>
    </source>
</evidence>
<feature type="domain" description="DUF4124" evidence="2">
    <location>
        <begin position="15"/>
        <end position="47"/>
    </location>
</feature>
<dbReference type="Proteomes" id="UP001168640">
    <property type="component" value="Unassembled WGS sequence"/>
</dbReference>
<organism evidence="3 4">
    <name type="scientific">Marinobacter suaedae</name>
    <dbReference type="NCBI Taxonomy" id="3057675"/>
    <lineage>
        <taxon>Bacteria</taxon>
        <taxon>Pseudomonadati</taxon>
        <taxon>Pseudomonadota</taxon>
        <taxon>Gammaproteobacteria</taxon>
        <taxon>Pseudomonadales</taxon>
        <taxon>Marinobacteraceae</taxon>
        <taxon>Marinobacter</taxon>
    </lineage>
</organism>
<name>A0ABT8VY08_9GAMM</name>
<dbReference type="Pfam" id="PF13511">
    <property type="entry name" value="DUF4124"/>
    <property type="match status" value="1"/>
</dbReference>
<dbReference type="InterPro" id="IPR025392">
    <property type="entry name" value="DUF4124"/>
</dbReference>
<evidence type="ECO:0000259" key="2">
    <source>
        <dbReference type="Pfam" id="PF13511"/>
    </source>
</evidence>
<evidence type="ECO:0000256" key="1">
    <source>
        <dbReference type="SAM" id="MobiDB-lite"/>
    </source>
</evidence>
<comment type="caution">
    <text evidence="3">The sequence shown here is derived from an EMBL/GenBank/DDBJ whole genome shotgun (WGS) entry which is preliminary data.</text>
</comment>
<sequence length="147" mass="16891">MPRILASFVFAGIYSASVQAEVYSWTDREGVAHFSDQPPDTEVHQKLRMGSPSIVPMSENLEQERRVRGIREDVRNLISARSQAAPTSDGDLSKARARRQQACEQYRRRLSNIQSELRAGYTNTRGNTLRRQRRELSQQLSRDCILR</sequence>
<reference evidence="3" key="1">
    <citation type="submission" date="2023-07" db="EMBL/GenBank/DDBJ databases">
        <title>Marinobacter sp. chi1 genome sequencing and assembly.</title>
        <authorList>
            <person name="Park S."/>
        </authorList>
    </citation>
    <scope>NUCLEOTIDE SEQUENCE</scope>
    <source>
        <strain evidence="3">Chi1</strain>
    </source>
</reference>
<protein>
    <submittedName>
        <fullName evidence="3">DUF4124 domain-containing protein</fullName>
    </submittedName>
</protein>
<keyword evidence="4" id="KW-1185">Reference proteome</keyword>
<feature type="region of interest" description="Disordered" evidence="1">
    <location>
        <begin position="78"/>
        <end position="97"/>
    </location>
</feature>
<accession>A0ABT8VY08</accession>